<comment type="caution">
    <text evidence="5">The sequence shown here is derived from an EMBL/GenBank/DDBJ whole genome shotgun (WGS) entry which is preliminary data.</text>
</comment>
<dbReference type="InterPro" id="IPR011032">
    <property type="entry name" value="GroES-like_sf"/>
</dbReference>
<evidence type="ECO:0000256" key="2">
    <source>
        <dbReference type="ARBA" id="ARBA00023186"/>
    </source>
</evidence>
<dbReference type="CDD" id="cd00320">
    <property type="entry name" value="cpn10"/>
    <property type="match status" value="1"/>
</dbReference>
<evidence type="ECO:0000313" key="6">
    <source>
        <dbReference type="Proteomes" id="UP000319836"/>
    </source>
</evidence>
<keyword evidence="2 3" id="KW-0143">Chaperone</keyword>
<evidence type="ECO:0000256" key="3">
    <source>
        <dbReference type="HAMAP-Rule" id="MF_00580"/>
    </source>
</evidence>
<dbReference type="GO" id="GO:0044183">
    <property type="term" value="F:protein folding chaperone"/>
    <property type="evidence" value="ECO:0007669"/>
    <property type="project" value="InterPro"/>
</dbReference>
<comment type="function">
    <text evidence="3 4">Together with the chaperonin GroEL, plays an essential role in assisting protein folding. The GroEL-GroES system forms a nano-cage that allows encapsulation of the non-native substrate proteins and provides a physical environment optimized to promote and accelerate protein folding. GroES binds to the apical surface of the GroEL ring, thereby capping the opening of the GroEL channel.</text>
</comment>
<accession>A0A538U600</accession>
<protein>
    <recommendedName>
        <fullName evidence="3">Co-chaperonin GroES</fullName>
    </recommendedName>
    <alternativeName>
        <fullName evidence="3">10 kDa chaperonin</fullName>
    </alternativeName>
    <alternativeName>
        <fullName evidence="3">Chaperonin-10</fullName>
        <shortName evidence="3">Cpn10</shortName>
    </alternativeName>
</protein>
<comment type="subcellular location">
    <subcellularLocation>
        <location evidence="3">Cytoplasm</location>
    </subcellularLocation>
</comment>
<comment type="subunit">
    <text evidence="3">Heptamer of 7 subunits arranged in a ring. Interacts with the chaperonin GroEL.</text>
</comment>
<dbReference type="InterPro" id="IPR020818">
    <property type="entry name" value="Chaperonin_GroES"/>
</dbReference>
<dbReference type="NCBIfam" id="NF001531">
    <property type="entry name" value="PRK00364.2-2"/>
    <property type="match status" value="1"/>
</dbReference>
<dbReference type="PRINTS" id="PR00297">
    <property type="entry name" value="CHAPERONIN10"/>
</dbReference>
<dbReference type="Proteomes" id="UP000319836">
    <property type="component" value="Unassembled WGS sequence"/>
</dbReference>
<organism evidence="5 6">
    <name type="scientific">Eiseniibacteriota bacterium</name>
    <dbReference type="NCBI Taxonomy" id="2212470"/>
    <lineage>
        <taxon>Bacteria</taxon>
        <taxon>Candidatus Eiseniibacteriota</taxon>
    </lineage>
</organism>
<dbReference type="FunFam" id="2.30.33.40:FF:000001">
    <property type="entry name" value="10 kDa chaperonin"/>
    <property type="match status" value="1"/>
</dbReference>
<dbReference type="NCBIfam" id="NF001533">
    <property type="entry name" value="PRK00364.2-4"/>
    <property type="match status" value="1"/>
</dbReference>
<sequence>MNVRPLADRILVRRMEEQEMKKGGIIIPDTAKEKPQEGEVVAVGPGRMTEDGKRIAMDVKKGDRILIGKYSGTDVKIDGTEYWRESR</sequence>
<dbReference type="AlphaFoldDB" id="A0A538U600"/>
<dbReference type="Gene3D" id="2.30.33.40">
    <property type="entry name" value="GroES chaperonin"/>
    <property type="match status" value="1"/>
</dbReference>
<keyword evidence="3" id="KW-0963">Cytoplasm</keyword>
<dbReference type="Pfam" id="PF00166">
    <property type="entry name" value="Cpn10"/>
    <property type="match status" value="1"/>
</dbReference>
<evidence type="ECO:0000256" key="4">
    <source>
        <dbReference type="RuleBase" id="RU000535"/>
    </source>
</evidence>
<dbReference type="InterPro" id="IPR018369">
    <property type="entry name" value="Chaprnonin_Cpn10_CS"/>
</dbReference>
<name>A0A538U600_UNCEI</name>
<gene>
    <name evidence="3" type="primary">groES</name>
    <name evidence="3" type="synonym">groS</name>
    <name evidence="5" type="ORF">E6K80_06015</name>
</gene>
<dbReference type="SUPFAM" id="SSF50129">
    <property type="entry name" value="GroES-like"/>
    <property type="match status" value="1"/>
</dbReference>
<dbReference type="HAMAP" id="MF_00580">
    <property type="entry name" value="CH10"/>
    <property type="match status" value="1"/>
</dbReference>
<reference evidence="5 6" key="1">
    <citation type="journal article" date="2019" name="Nat. Microbiol.">
        <title>Mediterranean grassland soil C-N compound turnover is dependent on rainfall and depth, and is mediated by genomically divergent microorganisms.</title>
        <authorList>
            <person name="Diamond S."/>
            <person name="Andeer P.F."/>
            <person name="Li Z."/>
            <person name="Crits-Christoph A."/>
            <person name="Burstein D."/>
            <person name="Anantharaman K."/>
            <person name="Lane K.R."/>
            <person name="Thomas B.C."/>
            <person name="Pan C."/>
            <person name="Northen T.R."/>
            <person name="Banfield J.F."/>
        </authorList>
    </citation>
    <scope>NUCLEOTIDE SEQUENCE [LARGE SCALE GENOMIC DNA]</scope>
    <source>
        <strain evidence="5">WS_10</strain>
    </source>
</reference>
<evidence type="ECO:0000313" key="5">
    <source>
        <dbReference type="EMBL" id="TMQ71320.1"/>
    </source>
</evidence>
<dbReference type="PANTHER" id="PTHR10772:SF58">
    <property type="entry name" value="CO-CHAPERONIN GROES"/>
    <property type="match status" value="1"/>
</dbReference>
<dbReference type="SMART" id="SM00883">
    <property type="entry name" value="Cpn10"/>
    <property type="match status" value="1"/>
</dbReference>
<proteinExistence type="inferred from homology"/>
<dbReference type="GO" id="GO:0051082">
    <property type="term" value="F:unfolded protein binding"/>
    <property type="evidence" value="ECO:0007669"/>
    <property type="project" value="TreeGrafter"/>
</dbReference>
<dbReference type="GO" id="GO:0046872">
    <property type="term" value="F:metal ion binding"/>
    <property type="evidence" value="ECO:0007669"/>
    <property type="project" value="TreeGrafter"/>
</dbReference>
<dbReference type="PROSITE" id="PS00681">
    <property type="entry name" value="CHAPERONINS_CPN10"/>
    <property type="match status" value="1"/>
</dbReference>
<dbReference type="GO" id="GO:0005737">
    <property type="term" value="C:cytoplasm"/>
    <property type="evidence" value="ECO:0007669"/>
    <property type="project" value="UniProtKB-SubCell"/>
</dbReference>
<dbReference type="PANTHER" id="PTHR10772">
    <property type="entry name" value="10 KDA HEAT SHOCK PROTEIN"/>
    <property type="match status" value="1"/>
</dbReference>
<dbReference type="InterPro" id="IPR037124">
    <property type="entry name" value="Chaperonin_GroES_sf"/>
</dbReference>
<comment type="similarity">
    <text evidence="1 3 4">Belongs to the GroES chaperonin family.</text>
</comment>
<dbReference type="EMBL" id="VBPA01000133">
    <property type="protein sequence ID" value="TMQ71320.1"/>
    <property type="molecule type" value="Genomic_DNA"/>
</dbReference>
<dbReference type="GO" id="GO:0005524">
    <property type="term" value="F:ATP binding"/>
    <property type="evidence" value="ECO:0007669"/>
    <property type="project" value="InterPro"/>
</dbReference>
<dbReference type="GO" id="GO:0051087">
    <property type="term" value="F:protein-folding chaperone binding"/>
    <property type="evidence" value="ECO:0007669"/>
    <property type="project" value="TreeGrafter"/>
</dbReference>
<evidence type="ECO:0000256" key="1">
    <source>
        <dbReference type="ARBA" id="ARBA00006975"/>
    </source>
</evidence>